<keyword evidence="3" id="KW-1185">Reference proteome</keyword>
<evidence type="ECO:0000313" key="2">
    <source>
        <dbReference type="Ensembl" id="ENSMMUP00000077768.1"/>
    </source>
</evidence>
<dbReference type="GeneTree" id="ENSGT00940000155375"/>
<sequence>MTAITHGSPVGGNDSQGQVPDGQSQHLFQQNQTSSPDSSNENSIATPPPEEQGQGDAPPQHEDEDPAFPHTDLAKLDDMINRPRWVVPVLPKGELEVLLEAAIDLSVKGLDVKSEACQRFFRDGLTISFTKILTDEAVSGWKFEIHRCIINNTHRLVELCVAKLSQDWFPLLELLAMALNPHCKFHIYNGTRPCELISSNAQLPEDELFACSSDPRTPKVCWFVIFKIKY</sequence>
<name>A0A5F8AIU5_MACMU</name>
<reference evidence="2" key="2">
    <citation type="submission" date="2025-08" db="UniProtKB">
        <authorList>
            <consortium name="Ensembl"/>
        </authorList>
    </citation>
    <scope>IDENTIFICATION</scope>
    <source>
        <strain evidence="2">17573</strain>
    </source>
</reference>
<dbReference type="ExpressionAtlas" id="A0A5F8AIU5">
    <property type="expression patterns" value="baseline"/>
</dbReference>
<feature type="region of interest" description="Disordered" evidence="1">
    <location>
        <begin position="1"/>
        <end position="70"/>
    </location>
</feature>
<evidence type="ECO:0000313" key="3">
    <source>
        <dbReference type="Proteomes" id="UP000006718"/>
    </source>
</evidence>
<organism evidence="2 3">
    <name type="scientific">Macaca mulatta</name>
    <name type="common">Rhesus macaque</name>
    <dbReference type="NCBI Taxonomy" id="9544"/>
    <lineage>
        <taxon>Eukaryota</taxon>
        <taxon>Metazoa</taxon>
        <taxon>Chordata</taxon>
        <taxon>Craniata</taxon>
        <taxon>Vertebrata</taxon>
        <taxon>Euteleostomi</taxon>
        <taxon>Mammalia</taxon>
        <taxon>Eutheria</taxon>
        <taxon>Euarchontoglires</taxon>
        <taxon>Primates</taxon>
        <taxon>Haplorrhini</taxon>
        <taxon>Catarrhini</taxon>
        <taxon>Cercopithecidae</taxon>
        <taxon>Cercopithecinae</taxon>
        <taxon>Macaca</taxon>
    </lineage>
</organism>
<evidence type="ECO:0000256" key="1">
    <source>
        <dbReference type="SAM" id="MobiDB-lite"/>
    </source>
</evidence>
<dbReference type="Bgee" id="ENSMMUG00000045991">
    <property type="expression patterns" value="Expressed in Ammon's horn and 20 other cell types or tissues"/>
</dbReference>
<protein>
    <submittedName>
        <fullName evidence="2">Ubiquitin specific peptidase 9 Y-linked</fullName>
    </submittedName>
</protein>
<dbReference type="VEuPathDB" id="HostDB:ENSMMUG00000045991"/>
<reference evidence="2" key="1">
    <citation type="journal article" date="2012" name="Nature">
        <title>Strict evolutionary conservation followed rapid gene loss on human and rhesus Y chromosomes.</title>
        <authorList>
            <person name="Hughes J.F."/>
            <person name="Skaletsky H."/>
            <person name="Brown L.G."/>
            <person name="Pyntikova T."/>
            <person name="Graves T."/>
            <person name="Fulton R.S."/>
            <person name="Dugan S."/>
            <person name="Ding Y."/>
            <person name="Buhay C.J."/>
            <person name="Kremitzki C."/>
            <person name="Wang Q."/>
            <person name="Shen H."/>
            <person name="Holder M."/>
            <person name="Villasana D."/>
            <person name="Nazareth L.V."/>
            <person name="Cree A."/>
            <person name="Courtney L."/>
            <person name="Veizer J."/>
            <person name="Kotkiewicz H."/>
            <person name="Cho T.J."/>
            <person name="Koutseva N."/>
            <person name="Rozen S."/>
            <person name="Muzny D.M."/>
            <person name="Warren W.C."/>
            <person name="Gibbs R.A."/>
            <person name="Wilson R.K."/>
            <person name="Page D.C."/>
        </authorList>
    </citation>
    <scope>NUCLEOTIDE SEQUENCE [LARGE SCALE GENOMIC DNA]</scope>
    <source>
        <strain evidence="2">17573</strain>
    </source>
</reference>
<proteinExistence type="predicted"/>
<accession>A0A5F8AIU5</accession>
<dbReference type="AlphaFoldDB" id="A0A5F8AIU5"/>
<feature type="compositionally biased region" description="Polar residues" evidence="1">
    <location>
        <begin position="13"/>
        <end position="45"/>
    </location>
</feature>
<dbReference type="Proteomes" id="UP000006718">
    <property type="component" value="Chromosome Y"/>
</dbReference>
<dbReference type="Ensembl" id="ENSMMUT00000085221.1">
    <property type="protein sequence ID" value="ENSMMUP00000077768.1"/>
    <property type="gene ID" value="ENSMMUG00000045991.2"/>
</dbReference>
<reference evidence="2" key="3">
    <citation type="submission" date="2025-09" db="UniProtKB">
        <authorList>
            <consortium name="Ensembl"/>
        </authorList>
    </citation>
    <scope>IDENTIFICATION</scope>
    <source>
        <strain evidence="2">17573</strain>
    </source>
</reference>
<gene>
    <name evidence="2" type="primary">USP9Y</name>
</gene>